<dbReference type="STRING" id="930990.A0A067MU44"/>
<dbReference type="EMBL" id="KL198020">
    <property type="protein sequence ID" value="KDQ19139.1"/>
    <property type="molecule type" value="Genomic_DNA"/>
</dbReference>
<evidence type="ECO:0000313" key="18">
    <source>
        <dbReference type="EMBL" id="KDQ19139.1"/>
    </source>
</evidence>
<evidence type="ECO:0000256" key="2">
    <source>
        <dbReference type="ARBA" id="ARBA00005755"/>
    </source>
</evidence>
<comment type="subcellular location">
    <subcellularLocation>
        <location evidence="1">Nucleus</location>
    </subcellularLocation>
</comment>
<dbReference type="Proteomes" id="UP000027195">
    <property type="component" value="Unassembled WGS sequence"/>
</dbReference>
<dbReference type="PANTHER" id="PTHR45861:SF1">
    <property type="entry name" value="DNA POLYMERASE ALPHA CATALYTIC SUBUNIT"/>
    <property type="match status" value="1"/>
</dbReference>
<evidence type="ECO:0000259" key="17">
    <source>
        <dbReference type="Pfam" id="PF12254"/>
    </source>
</evidence>
<feature type="compositionally biased region" description="Polar residues" evidence="13">
    <location>
        <begin position="176"/>
        <end position="187"/>
    </location>
</feature>
<dbReference type="GO" id="GO:0003697">
    <property type="term" value="F:single-stranded DNA binding"/>
    <property type="evidence" value="ECO:0007669"/>
    <property type="project" value="TreeGrafter"/>
</dbReference>
<dbReference type="CDD" id="cd05776">
    <property type="entry name" value="DNA_polB_alpha_exo"/>
    <property type="match status" value="1"/>
</dbReference>
<evidence type="ECO:0000256" key="7">
    <source>
        <dbReference type="ARBA" id="ARBA00022771"/>
    </source>
</evidence>
<dbReference type="InterPro" id="IPR006134">
    <property type="entry name" value="DNA-dir_DNA_pol_B_multi_dom"/>
</dbReference>
<feature type="region of interest" description="Disordered" evidence="13">
    <location>
        <begin position="146"/>
        <end position="223"/>
    </location>
</feature>
<evidence type="ECO:0000259" key="15">
    <source>
        <dbReference type="Pfam" id="PF03104"/>
    </source>
</evidence>
<dbReference type="GO" id="GO:0003688">
    <property type="term" value="F:DNA replication origin binding"/>
    <property type="evidence" value="ECO:0007669"/>
    <property type="project" value="TreeGrafter"/>
</dbReference>
<dbReference type="InterPro" id="IPR043502">
    <property type="entry name" value="DNA/RNA_pol_sf"/>
</dbReference>
<proteinExistence type="inferred from homology"/>
<keyword evidence="7" id="KW-0863">Zinc-finger</keyword>
<dbReference type="PANTHER" id="PTHR45861">
    <property type="entry name" value="DNA POLYMERASE ALPHA CATALYTIC SUBUNIT"/>
    <property type="match status" value="1"/>
</dbReference>
<evidence type="ECO:0000256" key="6">
    <source>
        <dbReference type="ARBA" id="ARBA00022723"/>
    </source>
</evidence>
<evidence type="ECO:0000256" key="8">
    <source>
        <dbReference type="ARBA" id="ARBA00022833"/>
    </source>
</evidence>
<evidence type="ECO:0000256" key="11">
    <source>
        <dbReference type="ARBA" id="ARBA00023242"/>
    </source>
</evidence>
<accession>A0A067MU44</accession>
<feature type="region of interest" description="Disordered" evidence="13">
    <location>
        <begin position="283"/>
        <end position="304"/>
    </location>
</feature>
<dbReference type="InParanoid" id="A0A067MU44"/>
<dbReference type="GO" id="GO:0033554">
    <property type="term" value="P:cellular response to stress"/>
    <property type="evidence" value="ECO:0007669"/>
    <property type="project" value="UniProtKB-ARBA"/>
</dbReference>
<dbReference type="InterPro" id="IPR023211">
    <property type="entry name" value="DNA_pol_palm_dom_sf"/>
</dbReference>
<dbReference type="GO" id="GO:1902975">
    <property type="term" value="P:mitotic DNA replication initiation"/>
    <property type="evidence" value="ECO:0007669"/>
    <property type="project" value="InterPro"/>
</dbReference>
<dbReference type="GO" id="GO:0003682">
    <property type="term" value="F:chromatin binding"/>
    <property type="evidence" value="ECO:0007669"/>
    <property type="project" value="TreeGrafter"/>
</dbReference>
<dbReference type="SMART" id="SM00486">
    <property type="entry name" value="POLBc"/>
    <property type="match status" value="1"/>
</dbReference>
<dbReference type="Gene3D" id="1.10.3200.20">
    <property type="entry name" value="DNA Polymerase alpha, zinc finger"/>
    <property type="match status" value="1"/>
</dbReference>
<feature type="compositionally biased region" description="Basic and acidic residues" evidence="13">
    <location>
        <begin position="293"/>
        <end position="303"/>
    </location>
</feature>
<dbReference type="Pfam" id="PF00136">
    <property type="entry name" value="DNA_pol_B"/>
    <property type="match status" value="1"/>
</dbReference>
<dbReference type="CDD" id="cd05532">
    <property type="entry name" value="POLBc_alpha"/>
    <property type="match status" value="1"/>
</dbReference>
<dbReference type="FunFam" id="1.10.132.60:FF:000004">
    <property type="entry name" value="DNA polymerase"/>
    <property type="match status" value="1"/>
</dbReference>
<dbReference type="InterPro" id="IPR015088">
    <property type="entry name" value="Znf_DNA-dir_DNA_pol_B_alpha"/>
</dbReference>
<dbReference type="InterPro" id="IPR042087">
    <property type="entry name" value="DNA_pol_B_thumb"/>
</dbReference>
<dbReference type="GO" id="GO:0003887">
    <property type="term" value="F:DNA-directed DNA polymerase activity"/>
    <property type="evidence" value="ECO:0007669"/>
    <property type="project" value="UniProtKB-KW"/>
</dbReference>
<evidence type="ECO:0000256" key="3">
    <source>
        <dbReference type="ARBA" id="ARBA00022679"/>
    </source>
</evidence>
<keyword evidence="19" id="KW-1185">Reference proteome</keyword>
<dbReference type="Gene3D" id="3.90.1600.10">
    <property type="entry name" value="Palm domain of DNA polymerase"/>
    <property type="match status" value="2"/>
</dbReference>
<reference evidence="19" key="1">
    <citation type="journal article" date="2014" name="Proc. Natl. Acad. Sci. U.S.A.">
        <title>Extensive sampling of basidiomycete genomes demonstrates inadequacy of the white-rot/brown-rot paradigm for wood decay fungi.</title>
        <authorList>
            <person name="Riley R."/>
            <person name="Salamov A.A."/>
            <person name="Brown D.W."/>
            <person name="Nagy L.G."/>
            <person name="Floudas D."/>
            <person name="Held B.W."/>
            <person name="Levasseur A."/>
            <person name="Lombard V."/>
            <person name="Morin E."/>
            <person name="Otillar R."/>
            <person name="Lindquist E.A."/>
            <person name="Sun H."/>
            <person name="LaButti K.M."/>
            <person name="Schmutz J."/>
            <person name="Jabbour D."/>
            <person name="Luo H."/>
            <person name="Baker S.E."/>
            <person name="Pisabarro A.G."/>
            <person name="Walton J.D."/>
            <person name="Blanchette R.A."/>
            <person name="Henrissat B."/>
            <person name="Martin F."/>
            <person name="Cullen D."/>
            <person name="Hibbett D.S."/>
            <person name="Grigoriev I.V."/>
        </authorList>
    </citation>
    <scope>NUCLEOTIDE SEQUENCE [LARGE SCALE GENOMIC DNA]</scope>
    <source>
        <strain evidence="19">FD-172 SS1</strain>
    </source>
</reference>
<feature type="compositionally biased region" description="Polar residues" evidence="13">
    <location>
        <begin position="201"/>
        <end position="213"/>
    </location>
</feature>
<evidence type="ECO:0000256" key="12">
    <source>
        <dbReference type="RuleBase" id="RU000442"/>
    </source>
</evidence>
<keyword evidence="8" id="KW-0862">Zinc</keyword>
<gene>
    <name evidence="18" type="ORF">BOTBODRAFT_103395</name>
</gene>
<dbReference type="GO" id="GO:0000166">
    <property type="term" value="F:nucleotide binding"/>
    <property type="evidence" value="ECO:0007669"/>
    <property type="project" value="InterPro"/>
</dbReference>
<evidence type="ECO:0000256" key="5">
    <source>
        <dbReference type="ARBA" id="ARBA00022705"/>
    </source>
</evidence>
<dbReference type="PRINTS" id="PR00106">
    <property type="entry name" value="DNAPOLB"/>
</dbReference>
<evidence type="ECO:0000256" key="13">
    <source>
        <dbReference type="SAM" id="MobiDB-lite"/>
    </source>
</evidence>
<dbReference type="EC" id="2.7.7.7" evidence="12"/>
<dbReference type="FunCoup" id="A0A067MU44">
    <property type="interactions" value="532"/>
</dbReference>
<comment type="similarity">
    <text evidence="2 12">Belongs to the DNA polymerase type-B family.</text>
</comment>
<dbReference type="Gene3D" id="3.30.420.10">
    <property type="entry name" value="Ribonuclease H-like superfamily/Ribonuclease H"/>
    <property type="match status" value="1"/>
</dbReference>
<dbReference type="InterPro" id="IPR024647">
    <property type="entry name" value="DNA_pol_a_cat_su_N"/>
</dbReference>
<dbReference type="FunFam" id="1.10.287.690:FF:000003">
    <property type="entry name" value="DNA polymerase"/>
    <property type="match status" value="1"/>
</dbReference>
<dbReference type="OrthoDB" id="6755010at2759"/>
<evidence type="ECO:0000259" key="14">
    <source>
        <dbReference type="Pfam" id="PF00136"/>
    </source>
</evidence>
<feature type="domain" description="DNA polymerase alpha catalytic subunit N-terminal" evidence="17">
    <location>
        <begin position="14"/>
        <end position="75"/>
    </location>
</feature>
<dbReference type="HOGENOM" id="CLU_001718_1_0_1"/>
<feature type="domain" description="DNA-directed DNA polymerase family B exonuclease" evidence="15">
    <location>
        <begin position="491"/>
        <end position="644"/>
    </location>
</feature>
<keyword evidence="5 12" id="KW-0235">DNA replication</keyword>
<organism evidence="18 19">
    <name type="scientific">Botryobasidium botryosum (strain FD-172 SS1)</name>
    <dbReference type="NCBI Taxonomy" id="930990"/>
    <lineage>
        <taxon>Eukaryota</taxon>
        <taxon>Fungi</taxon>
        <taxon>Dikarya</taxon>
        <taxon>Basidiomycota</taxon>
        <taxon>Agaricomycotina</taxon>
        <taxon>Agaricomycetes</taxon>
        <taxon>Cantharellales</taxon>
        <taxon>Botryobasidiaceae</taxon>
        <taxon>Botryobasidium</taxon>
    </lineage>
</organism>
<dbReference type="SUPFAM" id="SSF53098">
    <property type="entry name" value="Ribonuclease H-like"/>
    <property type="match status" value="1"/>
</dbReference>
<evidence type="ECO:0000256" key="4">
    <source>
        <dbReference type="ARBA" id="ARBA00022695"/>
    </source>
</evidence>
<dbReference type="InterPro" id="IPR006172">
    <property type="entry name" value="DNA-dir_DNA_pol_B"/>
</dbReference>
<feature type="compositionally biased region" description="Basic and acidic residues" evidence="13">
    <location>
        <begin position="99"/>
        <end position="119"/>
    </location>
</feature>
<keyword evidence="10 12" id="KW-0238">DNA-binding</keyword>
<dbReference type="Pfam" id="PF08996">
    <property type="entry name" value="zf-DNA_Pol"/>
    <property type="match status" value="1"/>
</dbReference>
<dbReference type="InterPro" id="IPR017964">
    <property type="entry name" value="DNA-dir_DNA_pol_B_CS"/>
</dbReference>
<dbReference type="GO" id="GO:0005658">
    <property type="term" value="C:alpha DNA polymerase:primase complex"/>
    <property type="evidence" value="ECO:0007669"/>
    <property type="project" value="TreeGrafter"/>
</dbReference>
<dbReference type="Gene3D" id="2.40.50.730">
    <property type="match status" value="1"/>
</dbReference>
<dbReference type="GO" id="GO:0006273">
    <property type="term" value="P:lagging strand elongation"/>
    <property type="evidence" value="ECO:0007669"/>
    <property type="project" value="TreeGrafter"/>
</dbReference>
<evidence type="ECO:0000259" key="16">
    <source>
        <dbReference type="Pfam" id="PF08996"/>
    </source>
</evidence>
<dbReference type="InterPro" id="IPR038256">
    <property type="entry name" value="Pol_alpha_znc_sf"/>
</dbReference>
<dbReference type="Gene3D" id="1.10.132.60">
    <property type="entry name" value="DNA polymerase family B, C-terminal domain"/>
    <property type="match status" value="1"/>
</dbReference>
<evidence type="ECO:0000256" key="1">
    <source>
        <dbReference type="ARBA" id="ARBA00004123"/>
    </source>
</evidence>
<dbReference type="InterPro" id="IPR036397">
    <property type="entry name" value="RNaseH_sf"/>
</dbReference>
<dbReference type="GO" id="GO:0008270">
    <property type="term" value="F:zinc ion binding"/>
    <property type="evidence" value="ECO:0007669"/>
    <property type="project" value="UniProtKB-KW"/>
</dbReference>
<dbReference type="InterPro" id="IPR012337">
    <property type="entry name" value="RNaseH-like_sf"/>
</dbReference>
<dbReference type="Gene3D" id="3.30.70.2820">
    <property type="match status" value="1"/>
</dbReference>
<dbReference type="InterPro" id="IPR045846">
    <property type="entry name" value="POLBc_alpha"/>
</dbReference>
<feature type="domain" description="DNA-directed DNA polymerase family B multifunctional" evidence="14">
    <location>
        <begin position="822"/>
        <end position="1264"/>
    </location>
</feature>
<dbReference type="SUPFAM" id="SSF56672">
    <property type="entry name" value="DNA/RNA polymerases"/>
    <property type="match status" value="1"/>
</dbReference>
<protein>
    <recommendedName>
        <fullName evidence="12">DNA polymerase</fullName>
        <ecNumber evidence="12">2.7.7.7</ecNumber>
    </recommendedName>
</protein>
<dbReference type="PROSITE" id="PS00116">
    <property type="entry name" value="DNA_POLYMERASE_B"/>
    <property type="match status" value="1"/>
</dbReference>
<dbReference type="InterPro" id="IPR006133">
    <property type="entry name" value="DNA-dir_DNA_pol_B_exonuc"/>
</dbReference>
<evidence type="ECO:0000256" key="9">
    <source>
        <dbReference type="ARBA" id="ARBA00022932"/>
    </source>
</evidence>
<sequence length="1490" mass="167317">MSTRRAATQKRDRLAELKVARAGGGRSKQYKAGKLYDEVDESDYKKVVAGRLAKDDFIEDDDGGGYVDNGMDDWEGGGNFITSDDEDDKKRAYCKKKGKAVETKPKKSARPKPEPRSEEPALANAYRPAVSADKEQEFLNSLLSSMGTDLPLIPEPPKKLKGLKRKPDPSPIENGSGRTSFRSTSAFPSDHSSDVEPFMDDNSNYSDWENASPTKKPRIDHASNRVAEGIKRISVKNEPDEYDDDFADTTFDDFDFTTVDDFGLAPQTETKKEDLNSIRSKFMPGSTSVKVDPTAKKEEKEKGPPAWLSLQSTLLAAAASSEPDDALDSSVGYKNKGSGTTVQAFEDDGSFRFFWLDYLEMEGKVYFIGKALDRAAPAGSNKKWVSCCVIVEGIERNLFVLPRPRRRLILWLGVENGHATDVVPTEEDVWGDFDALRRQAGIKAWGSKFVKRKYAFGEEGVAEGESEWMKVVYGFDEPQINATTLSPNFSHIFGAKTSAFELLVLKRKIMGPCWLNIKKPALSSKGVSWCALEVTVTNPKDINPFLDTDQTAPRDIPPLTMMSISIRSIMNHKENRQEIICASVRVWQNVDLDDPTPPEKQPSTVHTLVRPLTKFPQGFEARARSEKVPISPVTNEKALLSNLMGTASVSFLSSSATLTARNVNCAALFARYDPDVLIGHEFLGVSLDIMLNRLRYYQDKFWSRLGRFKRTKLPPLSGKFGSSLKFLSGRLLCDLSSDGAKDMITSTTWSLTEMCLGQLKLQREDIDPDDTATFFDATVRTPDRLLHFVRHCEIDAYFQMAIASKVQILPLTRQLTNLAGNSWNKTLNGGRAERNEYILLHEFHRLKYICPDKTFGKKVAPVQEKKDAGDGEKGAVKKKEKYKGGLVFEPKRGLWDKYILVMDFNSLYPSIIQEYNIDFTTVTRMEDDQDGKEQIPEVPASEIPQGVLPRLIATLVNRRKQVKGLMKDRNATPVKLMQYDIKQKALKLTANSMYGCLGFEYSRFYARPLAALTTFKGREILTHTRELAESLQLDVVYGDTDSVFVNSNVTDLSEALKTSNEFKKLVNERYKLLEIDLDGIFQRLLLLQKKKYAAVKVEEGGKTSIEVKGLDMKRREYCVLSKNVSNYTLEQILSGEATETVVERIHSYLVTISDNIRGGKVGVDDFIIFKRLGKDPSAYPDAKSQPHVLVAQRMISRGNSAKAGDVIPYIFCVAEGEEPAKGGQADRAKHPDELRKAENKLSIDYDYYISQQILPPIERLCDPIEGTDRARLAECLGLDPARYKSAYNAETQEREFGTLDSLIPDKERFKESDPFAIRCRGCQGSFAFSRVGDPEMPTMTTRGVQCPSCSVIVKRATLEVQLQLQIRQHVARYYEGWTVCDDPTCGNRTRMMSVYGRRCLKPGCRGSVTFEYSDLKLYNQLLYYASLFDCDKAISSAKGTSRADNVGVIVTSQRQELEKLGRVVEKHLNKCGRRWVELGDLFSFMKVSGR</sequence>
<keyword evidence="3 12" id="KW-0808">Transferase</keyword>
<comment type="catalytic activity">
    <reaction evidence="12">
        <text>DNA(n) + a 2'-deoxyribonucleoside 5'-triphosphate = DNA(n+1) + diphosphate</text>
        <dbReference type="Rhea" id="RHEA:22508"/>
        <dbReference type="Rhea" id="RHEA-COMP:17339"/>
        <dbReference type="Rhea" id="RHEA-COMP:17340"/>
        <dbReference type="ChEBI" id="CHEBI:33019"/>
        <dbReference type="ChEBI" id="CHEBI:61560"/>
        <dbReference type="ChEBI" id="CHEBI:173112"/>
        <dbReference type="EC" id="2.7.7.7"/>
    </reaction>
</comment>
<dbReference type="Pfam" id="PF12254">
    <property type="entry name" value="DNA_pol_alpha_N"/>
    <property type="match status" value="1"/>
</dbReference>
<feature type="domain" description="Zinc finger DNA-directed DNA polymerase family B alpha" evidence="16">
    <location>
        <begin position="1302"/>
        <end position="1482"/>
    </location>
</feature>
<name>A0A067MU44_BOTB1</name>
<keyword evidence="4 12" id="KW-0548">Nucleotidyltransferase</keyword>
<feature type="region of interest" description="Disordered" evidence="13">
    <location>
        <begin position="59"/>
        <end position="130"/>
    </location>
</feature>
<dbReference type="Pfam" id="PF03104">
    <property type="entry name" value="DNA_pol_B_exo1"/>
    <property type="match status" value="1"/>
</dbReference>
<dbReference type="NCBIfam" id="TIGR00592">
    <property type="entry name" value="pol2"/>
    <property type="match status" value="1"/>
</dbReference>
<keyword evidence="6" id="KW-0479">Metal-binding</keyword>
<evidence type="ECO:0000256" key="10">
    <source>
        <dbReference type="ARBA" id="ARBA00023125"/>
    </source>
</evidence>
<evidence type="ECO:0000313" key="19">
    <source>
        <dbReference type="Proteomes" id="UP000027195"/>
    </source>
</evidence>
<dbReference type="GO" id="GO:0006272">
    <property type="term" value="P:leading strand elongation"/>
    <property type="evidence" value="ECO:0007669"/>
    <property type="project" value="TreeGrafter"/>
</dbReference>
<keyword evidence="9 12" id="KW-0239">DNA-directed DNA polymerase</keyword>
<keyword evidence="11" id="KW-0539">Nucleus</keyword>